<dbReference type="PANTHER" id="PTHR21661">
    <property type="entry name" value="EPOXIDE HYDROLASE 1-RELATED"/>
    <property type="match status" value="1"/>
</dbReference>
<evidence type="ECO:0000313" key="10">
    <source>
        <dbReference type="EMBL" id="KAK9877265.1"/>
    </source>
</evidence>
<evidence type="ECO:0000256" key="5">
    <source>
        <dbReference type="ARBA" id="ARBA00022801"/>
    </source>
</evidence>
<comment type="catalytic activity">
    <reaction evidence="6">
        <text>cis-stilbene oxide + H2O = (1R,2R)-hydrobenzoin</text>
        <dbReference type="Rhea" id="RHEA:23900"/>
        <dbReference type="ChEBI" id="CHEBI:15377"/>
        <dbReference type="ChEBI" id="CHEBI:50004"/>
        <dbReference type="ChEBI" id="CHEBI:50014"/>
        <dbReference type="EC" id="3.3.2.9"/>
    </reaction>
</comment>
<name>A0AAW1UB46_9CUCU</name>
<keyword evidence="6 8" id="KW-0472">Membrane</keyword>
<dbReference type="Proteomes" id="UP001431783">
    <property type="component" value="Unassembled WGS sequence"/>
</dbReference>
<feature type="active site" description="Proton donor" evidence="7">
    <location>
        <position position="304"/>
    </location>
</feature>
<evidence type="ECO:0000313" key="11">
    <source>
        <dbReference type="Proteomes" id="UP001431783"/>
    </source>
</evidence>
<dbReference type="PIRSF" id="PIRSF001112">
    <property type="entry name" value="Epoxide_hydrolase"/>
    <property type="match status" value="1"/>
</dbReference>
<dbReference type="Gene3D" id="3.40.50.1820">
    <property type="entry name" value="alpha/beta hydrolase"/>
    <property type="match status" value="1"/>
</dbReference>
<dbReference type="EMBL" id="JARQZJ010000041">
    <property type="protein sequence ID" value="KAK9877265.1"/>
    <property type="molecule type" value="Genomic_DNA"/>
</dbReference>
<sequence>MSFLRKLIFVIVILLSVVCIHLIQVVKEFTTPEKPDIKLEWWSRGDEWNEDQSIFPFKINVSDEVLNDLKYRLEHTRTPRKPLENSNCIQGLKIHFIHVKPQNISKNIKVIPLLIVHGWPGSLREFYEIIPILTTPRHDRNFVFEVIAPHIPGFVFSDAPSKPGLGALEISLIFKNLMSRLGFEKYYIQGGDIGAAILQAMSTNFEDNVLGYHSNLCELLKLIITESGYLHIHSSKPDSLGLSMDDSPMGLAAYYLEKFVTGANFDYRSRQDGRLNETFGYDKLLDNIMLYWISKSATTSFRFYSETFNAKKFTAILWWPIHVPTACARFKYDVIVPNEVLSDNFRNLVQVNNYDGGHFAAFQFPEILANDIFSAISKMEIINNRRLKYFIPSSGPYSQTSEIFC</sequence>
<evidence type="ECO:0000256" key="2">
    <source>
        <dbReference type="ARBA" id="ARBA00004111"/>
    </source>
</evidence>
<feature type="domain" description="AB hydrolase-1" evidence="9">
    <location>
        <begin position="112"/>
        <end position="212"/>
    </location>
</feature>
<dbReference type="PANTHER" id="PTHR21661:SF35">
    <property type="entry name" value="EPOXIDE HYDROLASE"/>
    <property type="match status" value="1"/>
</dbReference>
<keyword evidence="4 6" id="KW-0058">Aromatic hydrocarbons catabolism</keyword>
<dbReference type="GO" id="GO:0097176">
    <property type="term" value="P:epoxide metabolic process"/>
    <property type="evidence" value="ECO:0007669"/>
    <property type="project" value="TreeGrafter"/>
</dbReference>
<dbReference type="GO" id="GO:0033961">
    <property type="term" value="F:cis-stilbene-oxide hydrolase activity"/>
    <property type="evidence" value="ECO:0007669"/>
    <property type="project" value="UniProtKB-UniRule"/>
</dbReference>
<comment type="caution">
    <text evidence="10">The sequence shown here is derived from an EMBL/GenBank/DDBJ whole genome shotgun (WGS) entry which is preliminary data.</text>
</comment>
<evidence type="ECO:0000259" key="9">
    <source>
        <dbReference type="Pfam" id="PF00561"/>
    </source>
</evidence>
<protein>
    <recommendedName>
        <fullName evidence="6">Epoxide hydrolase</fullName>
        <ecNumber evidence="6">3.3.2.9</ecNumber>
    </recommendedName>
</protein>
<evidence type="ECO:0000256" key="4">
    <source>
        <dbReference type="ARBA" id="ARBA00022797"/>
    </source>
</evidence>
<dbReference type="SUPFAM" id="SSF53474">
    <property type="entry name" value="alpha/beta-Hydrolases"/>
    <property type="match status" value="1"/>
</dbReference>
<organism evidence="10 11">
    <name type="scientific">Henosepilachna vigintioctopunctata</name>
    <dbReference type="NCBI Taxonomy" id="420089"/>
    <lineage>
        <taxon>Eukaryota</taxon>
        <taxon>Metazoa</taxon>
        <taxon>Ecdysozoa</taxon>
        <taxon>Arthropoda</taxon>
        <taxon>Hexapoda</taxon>
        <taxon>Insecta</taxon>
        <taxon>Pterygota</taxon>
        <taxon>Neoptera</taxon>
        <taxon>Endopterygota</taxon>
        <taxon>Coleoptera</taxon>
        <taxon>Polyphaga</taxon>
        <taxon>Cucujiformia</taxon>
        <taxon>Coccinelloidea</taxon>
        <taxon>Coccinellidae</taxon>
        <taxon>Epilachninae</taxon>
        <taxon>Epilachnini</taxon>
        <taxon>Henosepilachna</taxon>
    </lineage>
</organism>
<evidence type="ECO:0000256" key="6">
    <source>
        <dbReference type="PIRNR" id="PIRNR001112"/>
    </source>
</evidence>
<evidence type="ECO:0000256" key="7">
    <source>
        <dbReference type="PIRSR" id="PIRSR001112-1"/>
    </source>
</evidence>
<dbReference type="InterPro" id="IPR029058">
    <property type="entry name" value="AB_hydrolase_fold"/>
</dbReference>
<dbReference type="AlphaFoldDB" id="A0AAW1UB46"/>
<keyword evidence="8" id="KW-1133">Transmembrane helix</keyword>
<comment type="similarity">
    <text evidence="3 6">Belongs to the peptidase S33 family.</text>
</comment>
<comment type="function">
    <text evidence="6">Catalyzes juvenile hormone hydrolysis.</text>
</comment>
<keyword evidence="5 6" id="KW-0378">Hydrolase</keyword>
<dbReference type="InterPro" id="IPR000639">
    <property type="entry name" value="Epox_hydrolase-like"/>
</dbReference>
<evidence type="ECO:0000256" key="1">
    <source>
        <dbReference type="ARBA" id="ARBA00000221"/>
    </source>
</evidence>
<keyword evidence="11" id="KW-1185">Reference proteome</keyword>
<comment type="catalytic activity">
    <reaction evidence="1 6">
        <text>1-(4-methoxyphenyl)-N-methyl-N-[(3-methyloxetan-3-yl)methyl]methanamine + H2O = 2-{[(4-methoxybenzyl)(methyl)amino]methyl}-2-methylpropane-1,3-diol</text>
        <dbReference type="Rhea" id="RHEA:55764"/>
        <dbReference type="ChEBI" id="CHEBI:15377"/>
        <dbReference type="ChEBI" id="CHEBI:139161"/>
        <dbReference type="ChEBI" id="CHEBI:139164"/>
        <dbReference type="EC" id="3.3.2.9"/>
    </reaction>
</comment>
<keyword evidence="8" id="KW-0812">Transmembrane</keyword>
<evidence type="ECO:0000256" key="3">
    <source>
        <dbReference type="ARBA" id="ARBA00010088"/>
    </source>
</evidence>
<dbReference type="GO" id="GO:0005789">
    <property type="term" value="C:endoplasmic reticulum membrane"/>
    <property type="evidence" value="ECO:0007669"/>
    <property type="project" value="UniProtKB-SubCell"/>
</dbReference>
<dbReference type="InterPro" id="IPR016292">
    <property type="entry name" value="Epoxide_hydrolase"/>
</dbReference>
<comment type="subcellular location">
    <subcellularLocation>
        <location evidence="6">Endoplasmic reticulum membrane</location>
    </subcellularLocation>
    <subcellularLocation>
        <location evidence="2">Microsome membrane</location>
        <topology evidence="2">Single-pass membrane protein</topology>
    </subcellularLocation>
</comment>
<feature type="transmembrane region" description="Helical" evidence="8">
    <location>
        <begin position="7"/>
        <end position="26"/>
    </location>
</feature>
<proteinExistence type="inferred from homology"/>
<dbReference type="EC" id="3.3.2.9" evidence="6"/>
<dbReference type="PRINTS" id="PR00412">
    <property type="entry name" value="EPOXHYDRLASE"/>
</dbReference>
<feature type="active site" description="Proton acceptor" evidence="7">
    <location>
        <position position="358"/>
    </location>
</feature>
<evidence type="ECO:0000256" key="8">
    <source>
        <dbReference type="SAM" id="Phobius"/>
    </source>
</evidence>
<dbReference type="InterPro" id="IPR000073">
    <property type="entry name" value="AB_hydrolase_1"/>
</dbReference>
<feature type="active site" description="Nucleophile" evidence="7">
    <location>
        <position position="192"/>
    </location>
</feature>
<dbReference type="Pfam" id="PF00561">
    <property type="entry name" value="Abhydrolase_1"/>
    <property type="match status" value="1"/>
</dbReference>
<gene>
    <name evidence="10" type="ORF">WA026_017656</name>
</gene>
<reference evidence="10 11" key="1">
    <citation type="submission" date="2023-03" db="EMBL/GenBank/DDBJ databases">
        <title>Genome insight into feeding habits of ladybird beetles.</title>
        <authorList>
            <person name="Li H.-S."/>
            <person name="Huang Y.-H."/>
            <person name="Pang H."/>
        </authorList>
    </citation>
    <scope>NUCLEOTIDE SEQUENCE [LARGE SCALE GENOMIC DNA]</scope>
    <source>
        <strain evidence="10">SYSU_2023b</strain>
        <tissue evidence="10">Whole body</tissue>
    </source>
</reference>
<keyword evidence="6" id="KW-0256">Endoplasmic reticulum</keyword>
<accession>A0AAW1UB46</accession>